<dbReference type="Pfam" id="PF23084">
    <property type="entry name" value="KH_PARP14_1"/>
    <property type="match status" value="1"/>
</dbReference>
<name>A0A060YM65_ONCMY</name>
<dbReference type="CDD" id="cd02903">
    <property type="entry name" value="Macro_BAL-like"/>
    <property type="match status" value="1"/>
</dbReference>
<dbReference type="InterPro" id="IPR012677">
    <property type="entry name" value="Nucleotide-bd_a/b_plait_sf"/>
</dbReference>
<keyword evidence="4 7" id="KW-0520">NAD</keyword>
<evidence type="ECO:0000256" key="7">
    <source>
        <dbReference type="RuleBase" id="RU362114"/>
    </source>
</evidence>
<dbReference type="SUPFAM" id="SSF117839">
    <property type="entry name" value="WWE domain"/>
    <property type="match status" value="1"/>
</dbReference>
<evidence type="ECO:0000259" key="9">
    <source>
        <dbReference type="PROSITE" id="PS50918"/>
    </source>
</evidence>
<dbReference type="InterPro" id="IPR057044">
    <property type="entry name" value="PARP14_KH_1"/>
</dbReference>
<feature type="domain" description="WWE" evidence="9">
    <location>
        <begin position="1277"/>
        <end position="1355"/>
    </location>
</feature>
<dbReference type="Gene3D" id="3.30.720.50">
    <property type="match status" value="1"/>
</dbReference>
<keyword evidence="5" id="KW-0539">Nucleus</keyword>
<dbReference type="InterPro" id="IPR057049">
    <property type="entry name" value="PARP14_KH_8"/>
</dbReference>
<dbReference type="GO" id="GO:0010629">
    <property type="term" value="P:negative regulation of gene expression"/>
    <property type="evidence" value="ECO:0007669"/>
    <property type="project" value="TreeGrafter"/>
</dbReference>
<keyword evidence="2 7" id="KW-0328">Glycosyltransferase</keyword>
<dbReference type="Pfam" id="PF23249">
    <property type="entry name" value="KH_PARP14_3"/>
    <property type="match status" value="1"/>
</dbReference>
<dbReference type="PROSITE" id="PS50918">
    <property type="entry name" value="WWE"/>
    <property type="match status" value="1"/>
</dbReference>
<evidence type="ECO:0000259" key="10">
    <source>
        <dbReference type="PROSITE" id="PS51059"/>
    </source>
</evidence>
<dbReference type="InterPro" id="IPR057045">
    <property type="entry name" value="PARP14_KH_3"/>
</dbReference>
<keyword evidence="3 7" id="KW-0808">Transferase</keyword>
<reference evidence="12" key="2">
    <citation type="submission" date="2014-03" db="EMBL/GenBank/DDBJ databases">
        <authorList>
            <person name="Genoscope - CEA"/>
        </authorList>
    </citation>
    <scope>NUCLEOTIDE SEQUENCE</scope>
</reference>
<dbReference type="InterPro" id="IPR012317">
    <property type="entry name" value="Poly(ADP-ribose)pol_cat_dom"/>
</dbReference>
<dbReference type="FunFam" id="3.90.228.10:FF:000008">
    <property type="entry name" value="Poly [ADP-ribose] polymerase"/>
    <property type="match status" value="1"/>
</dbReference>
<dbReference type="STRING" id="8022.A0A060YM65"/>
<dbReference type="EMBL" id="FR910688">
    <property type="protein sequence ID" value="CDQ90559.1"/>
    <property type="molecule type" value="Genomic_DNA"/>
</dbReference>
<feature type="domain" description="Macro" evidence="11">
    <location>
        <begin position="734"/>
        <end position="919"/>
    </location>
</feature>
<dbReference type="Pfam" id="PF23252">
    <property type="entry name" value="KH_PARP14_5"/>
    <property type="match status" value="1"/>
</dbReference>
<dbReference type="CDD" id="cd01439">
    <property type="entry name" value="TCCD_inducible_PARP_like"/>
    <property type="match status" value="1"/>
</dbReference>
<dbReference type="Pfam" id="PF22005">
    <property type="entry name" value="WWE_1"/>
    <property type="match status" value="1"/>
</dbReference>
<comment type="subcellular location">
    <subcellularLocation>
        <location evidence="1">Nucleus</location>
    </subcellularLocation>
</comment>
<proteinExistence type="inferred from homology"/>
<dbReference type="PaxDb" id="8022-A0A060YM65"/>
<dbReference type="GO" id="GO:0070212">
    <property type="term" value="P:protein poly-ADP-ribosylation"/>
    <property type="evidence" value="ECO:0007669"/>
    <property type="project" value="TreeGrafter"/>
</dbReference>
<dbReference type="InterPro" id="IPR057047">
    <property type="entry name" value="PARP14_KH_5"/>
</dbReference>
<comment type="similarity">
    <text evidence="6">Belongs to the ARTD/PARP family.</text>
</comment>
<dbReference type="Proteomes" id="UP000193380">
    <property type="component" value="Unassembled WGS sequence"/>
</dbReference>
<dbReference type="SUPFAM" id="SSF52949">
    <property type="entry name" value="Macro domain-like"/>
    <property type="match status" value="2"/>
</dbReference>
<dbReference type="InterPro" id="IPR057050">
    <property type="entry name" value="RRM_PARP14_2"/>
</dbReference>
<dbReference type="Pfam" id="PF23245">
    <property type="entry name" value="RRM_PARP14_2"/>
    <property type="match status" value="1"/>
</dbReference>
<dbReference type="InterPro" id="IPR057043">
    <property type="entry name" value="PARP14_KH_2"/>
</dbReference>
<dbReference type="Gene3D" id="3.40.220.10">
    <property type="entry name" value="Leucine Aminopeptidase, subunit E, domain 1"/>
    <property type="match status" value="2"/>
</dbReference>
<dbReference type="Pfam" id="PF23251">
    <property type="entry name" value="KH_PARP14_4"/>
    <property type="match status" value="1"/>
</dbReference>
<feature type="region of interest" description="Disordered" evidence="8">
    <location>
        <begin position="13"/>
        <end position="46"/>
    </location>
</feature>
<dbReference type="Pfam" id="PF23248">
    <property type="entry name" value="KH_PARP14_2"/>
    <property type="match status" value="1"/>
</dbReference>
<evidence type="ECO:0000256" key="1">
    <source>
        <dbReference type="ARBA" id="ARBA00004123"/>
    </source>
</evidence>
<dbReference type="Gene3D" id="3.90.228.10">
    <property type="match status" value="1"/>
</dbReference>
<feature type="domain" description="Macro" evidence="11">
    <location>
        <begin position="943"/>
        <end position="1117"/>
    </location>
</feature>
<evidence type="ECO:0000313" key="12">
    <source>
        <dbReference type="EMBL" id="CDQ90559.1"/>
    </source>
</evidence>
<dbReference type="Pfam" id="PF23254">
    <property type="entry name" value="KH_PARP14_8"/>
    <property type="match status" value="1"/>
</dbReference>
<dbReference type="PANTHER" id="PTHR14453:SF89">
    <property type="entry name" value="PROTEIN MONO-ADP-RIBOSYLTRANSFERASE PARP14"/>
    <property type="match status" value="1"/>
</dbReference>
<evidence type="ECO:0000256" key="4">
    <source>
        <dbReference type="ARBA" id="ARBA00023027"/>
    </source>
</evidence>
<dbReference type="Gene3D" id="3.30.70.330">
    <property type="match status" value="1"/>
</dbReference>
<dbReference type="GO" id="GO:0005737">
    <property type="term" value="C:cytoplasm"/>
    <property type="evidence" value="ECO:0007669"/>
    <property type="project" value="TreeGrafter"/>
</dbReference>
<dbReference type="PROSITE" id="PS51154">
    <property type="entry name" value="MACRO"/>
    <property type="match status" value="2"/>
</dbReference>
<evidence type="ECO:0000256" key="2">
    <source>
        <dbReference type="ARBA" id="ARBA00022676"/>
    </source>
</evidence>
<dbReference type="Pfam" id="PF01661">
    <property type="entry name" value="Macro"/>
    <property type="match status" value="2"/>
</dbReference>
<evidence type="ECO:0000256" key="6">
    <source>
        <dbReference type="ARBA" id="ARBA00024347"/>
    </source>
</evidence>
<evidence type="ECO:0000259" key="11">
    <source>
        <dbReference type="PROSITE" id="PS51154"/>
    </source>
</evidence>
<dbReference type="InterPro" id="IPR054596">
    <property type="entry name" value="PARP14_WWE"/>
</dbReference>
<sequence length="1555" mass="173486">MFRKYHLLKQPAVVPKDLPESGDGETACPEDSGDGETACPEDSAATDKTELQSTSAVLGNIQESMNQAFLEMLVENIMNAQTSASPTASQRFSLEILPDISMAVVTFQNVKDSEYFISNCISHKIFKQKELSVKLLEITAKVKVENIPPNYSSDHLHLYYEKEGEVVDLEMCEEDQSAIITFQDPHAVHRVTKKHHDEKQPIKAFPFYESLGTALYDKDQPTLKLPAAFTENIDQAIWRYLCDKQEATETINKIMAENFCKVDLQHHTVLLRPLPSLLKQKDVKAKHVHQWKDTVKTTFTQALSKFKSLELNVQDCAWEESEQEICKAMSGEAVVVVPDKAKGALIVVGLVDEVDRLSQSLKEIMDKIAKIIEREKTSKTEELHLAPSIYHVISQDGLQGKIAGEYPELKMAYNRESQNVILTGLMQEVWGANRKIIDGVSALKRKKVEVSNYVLEFLQEEDQEKLSNSLFTSQSVNAALEIDRNGLELLAVSDLALSEAKRQIEKCLVSKYIDVEDSNVLEMSGWKDLTSRLEKTYNILSRTFMVKTSGVHPNIKVVVAGNMDIVNSVQKELGGFLFQNAPVDEILQIKSNAIVKFIQEKESAWSDIVKGGVKVSFKDEAICFSGIRVHVSDCLTLFKDLVSSTYFDTLQVPEPGAKKFFQDEEAMYVEAVKMKTACVVQLVDEMHLVSNDKTVQAMEEMVPKEFGNHGGNNLQQHLAISTETQHYRWEQSTNGSERAQTKEGLTITLMKGNIQDALTEVVVNTVGNDLILDSGAVSTALLNAAGPELQELINQHATAGKVGEVIITKGCNLKSKLVFHTIAPRWSNGQGATQKTLSEIVKKCLVLAEQQQLMSVAFPAIGTGNLGFPRDLVASLMLDKVLKFSSKMNPKHLKEVVFILHPSDVSTFKAFTDEFNKRFMTQSAISKGSASTQQGLFSKVTSSSGMHETKMGGVVIQVVTGDITKETTDVIVNSTNKTFNLKTGTSNLTSVSPEVPCEVFVSACTAQPIKDMILTEPGNLQSKKILHLVGISDPQNIQECVKDALKMCARKDFTSISFPALGTGQGNVQVSQVADAMFDALVEVVAKKSVSTLRLVRIVIFQTAMLTEFYNSMLKKENTDVQEEEDTDAQEAVTDLQDEGSLFKAFENIGTRIKSMFIRSKGNKPQKPERFVFMDKEVDPACFHICGDSQAKVDEAKQWVKDLILKEQDSSIITDDAIINLTTSDRQRISNMINTMGVRVEQESSQDKLTIEGITKDVLKVTNEIQKMLQRIRSEEELSRSAELASTVVEWQYQQQGGQYQSFDLIHNFRLEQANETKKQHVEVTIQGRMYKVTLPNGPATDNHGNSLDIRRIDKAAHDSLPQYWDTMPDNYLCQSFPIQPGTSEHDEVLGLFQATCQNSVLKIERIQNPSLWRNLQIKKQEMDSKNCHQNNEKRLFHGTCPLIIDTINANGFNRSYAGKNAAVYGNGTYFAVEASYSADDTYSVPDSQGQKHMYLCHVLTGDFTEGQQDMIAPPAKSKSTTQLYDSVTDDPTAPSMFIVFNDIQAYPAYLITFI</sequence>
<evidence type="ECO:0000256" key="5">
    <source>
        <dbReference type="ARBA" id="ARBA00023242"/>
    </source>
</evidence>
<dbReference type="Pfam" id="PF00644">
    <property type="entry name" value="PARP"/>
    <property type="match status" value="1"/>
</dbReference>
<evidence type="ECO:0000256" key="8">
    <source>
        <dbReference type="SAM" id="MobiDB-lite"/>
    </source>
</evidence>
<dbReference type="EC" id="2.4.2.-" evidence="7"/>
<dbReference type="InterPro" id="IPR037197">
    <property type="entry name" value="WWE_dom_sf"/>
</dbReference>
<dbReference type="Pfam" id="PF23253">
    <property type="entry name" value="KH_PARP14_6"/>
    <property type="match status" value="1"/>
</dbReference>
<organism evidence="12 13">
    <name type="scientific">Oncorhynchus mykiss</name>
    <name type="common">Rainbow trout</name>
    <name type="synonym">Salmo gairdneri</name>
    <dbReference type="NCBI Taxonomy" id="8022"/>
    <lineage>
        <taxon>Eukaryota</taxon>
        <taxon>Metazoa</taxon>
        <taxon>Chordata</taxon>
        <taxon>Craniata</taxon>
        <taxon>Vertebrata</taxon>
        <taxon>Euteleostomi</taxon>
        <taxon>Actinopterygii</taxon>
        <taxon>Neopterygii</taxon>
        <taxon>Teleostei</taxon>
        <taxon>Protacanthopterygii</taxon>
        <taxon>Salmoniformes</taxon>
        <taxon>Salmonidae</taxon>
        <taxon>Salmoninae</taxon>
        <taxon>Oncorhynchus</taxon>
    </lineage>
</organism>
<dbReference type="PANTHER" id="PTHR14453">
    <property type="entry name" value="PARP/ZINC FINGER CCCH TYPE DOMAIN CONTAINING PROTEIN"/>
    <property type="match status" value="1"/>
</dbReference>
<dbReference type="GO" id="GO:0003950">
    <property type="term" value="F:NAD+ poly-ADP-ribosyltransferase activity"/>
    <property type="evidence" value="ECO:0007669"/>
    <property type="project" value="UniProtKB-UniRule"/>
</dbReference>
<evidence type="ECO:0000256" key="3">
    <source>
        <dbReference type="ARBA" id="ARBA00022679"/>
    </source>
</evidence>
<reference evidence="12" key="1">
    <citation type="journal article" date="2014" name="Nat. Commun.">
        <title>The rainbow trout genome provides novel insights into evolution after whole-genome duplication in vertebrates.</title>
        <authorList>
            <person name="Berthelot C."/>
            <person name="Brunet F."/>
            <person name="Chalopin D."/>
            <person name="Juanchich A."/>
            <person name="Bernard M."/>
            <person name="Noel B."/>
            <person name="Bento P."/>
            <person name="Da Silva C."/>
            <person name="Labadie K."/>
            <person name="Alberti A."/>
            <person name="Aury J.M."/>
            <person name="Louis A."/>
            <person name="Dehais P."/>
            <person name="Bardou P."/>
            <person name="Montfort J."/>
            <person name="Klopp C."/>
            <person name="Cabau C."/>
            <person name="Gaspin C."/>
            <person name="Thorgaard G.H."/>
            <person name="Boussaha M."/>
            <person name="Quillet E."/>
            <person name="Guyomard R."/>
            <person name="Galiana D."/>
            <person name="Bobe J."/>
            <person name="Volff J.N."/>
            <person name="Genet C."/>
            <person name="Wincker P."/>
            <person name="Jaillon O."/>
            <person name="Roest Crollius H."/>
            <person name="Guiguen Y."/>
        </authorList>
    </citation>
    <scope>NUCLEOTIDE SEQUENCE [LARGE SCALE GENOMIC DNA]</scope>
</reference>
<dbReference type="GO" id="GO:0003676">
    <property type="term" value="F:nucleic acid binding"/>
    <property type="evidence" value="ECO:0007669"/>
    <property type="project" value="InterPro"/>
</dbReference>
<dbReference type="InterPro" id="IPR057046">
    <property type="entry name" value="PARP14_KH_4"/>
</dbReference>
<dbReference type="InterPro" id="IPR035979">
    <property type="entry name" value="RBD_domain_sf"/>
</dbReference>
<evidence type="ECO:0000313" key="13">
    <source>
        <dbReference type="Proteomes" id="UP000193380"/>
    </source>
</evidence>
<dbReference type="PROSITE" id="PS51059">
    <property type="entry name" value="PARP_CATALYTIC"/>
    <property type="match status" value="1"/>
</dbReference>
<dbReference type="GO" id="GO:0005634">
    <property type="term" value="C:nucleus"/>
    <property type="evidence" value="ECO:0007669"/>
    <property type="project" value="UniProtKB-SubCell"/>
</dbReference>
<dbReference type="GO" id="GO:0003714">
    <property type="term" value="F:transcription corepressor activity"/>
    <property type="evidence" value="ECO:0007669"/>
    <property type="project" value="TreeGrafter"/>
</dbReference>
<feature type="domain" description="PARP catalytic" evidence="10">
    <location>
        <begin position="1361"/>
        <end position="1555"/>
    </location>
</feature>
<dbReference type="InterPro" id="IPR052056">
    <property type="entry name" value="Mono-ARTD/PARP"/>
</dbReference>
<dbReference type="InterPro" id="IPR057048">
    <property type="entry name" value="PARP14_KH_6"/>
</dbReference>
<dbReference type="SMART" id="SM00506">
    <property type="entry name" value="A1pp"/>
    <property type="match status" value="2"/>
</dbReference>
<dbReference type="InterPro" id="IPR043472">
    <property type="entry name" value="Macro_dom-like"/>
</dbReference>
<dbReference type="SUPFAM" id="SSF54928">
    <property type="entry name" value="RNA-binding domain, RBD"/>
    <property type="match status" value="1"/>
</dbReference>
<protein>
    <recommendedName>
        <fullName evidence="7">Poly [ADP-ribose] polymerase</fullName>
        <shortName evidence="7">PARP</shortName>
        <ecNumber evidence="7">2.4.2.-</ecNumber>
    </recommendedName>
</protein>
<gene>
    <name evidence="12" type="ORF">GSONMT00040532001</name>
</gene>
<dbReference type="Pfam" id="PF23085">
    <property type="entry name" value="RRM_PARP14_3"/>
    <property type="match status" value="1"/>
</dbReference>
<dbReference type="InterPro" id="IPR004170">
    <property type="entry name" value="WWE_dom"/>
</dbReference>
<accession>A0A060YM65</accession>
<dbReference type="InterPro" id="IPR002589">
    <property type="entry name" value="Macro_dom"/>
</dbReference>
<dbReference type="GO" id="GO:1990404">
    <property type="term" value="F:NAD+-protein mono-ADP-ribosyltransferase activity"/>
    <property type="evidence" value="ECO:0007669"/>
    <property type="project" value="TreeGrafter"/>
</dbReference>
<dbReference type="SUPFAM" id="SSF56399">
    <property type="entry name" value="ADP-ribosylation"/>
    <property type="match status" value="1"/>
</dbReference>